<evidence type="ECO:0000313" key="8">
    <source>
        <dbReference type="EMBL" id="AZB18627.1"/>
    </source>
</evidence>
<dbReference type="GO" id="GO:0016831">
    <property type="term" value="F:carboxy-lyase activity"/>
    <property type="evidence" value="ECO:0007669"/>
    <property type="project" value="UniProtKB-KW"/>
</dbReference>
<evidence type="ECO:0000256" key="7">
    <source>
        <dbReference type="RuleBase" id="RU000382"/>
    </source>
</evidence>
<dbReference type="InterPro" id="IPR010977">
    <property type="entry name" value="Aromatic_deC"/>
</dbReference>
<dbReference type="Gene3D" id="3.90.1150.10">
    <property type="entry name" value="Aspartate Aminotransferase, domain 1"/>
    <property type="match status" value="1"/>
</dbReference>
<protein>
    <submittedName>
        <fullName evidence="8">Aspartate aminotransferase family protein</fullName>
    </submittedName>
</protein>
<dbReference type="InterPro" id="IPR015424">
    <property type="entry name" value="PyrdxlP-dep_Trfase"/>
</dbReference>
<comment type="cofactor">
    <cofactor evidence="1 6 7">
        <name>pyridoxal 5'-phosphate</name>
        <dbReference type="ChEBI" id="CHEBI:597326"/>
    </cofactor>
</comment>
<dbReference type="InterPro" id="IPR015422">
    <property type="entry name" value="PyrdxlP-dep_Trfase_small"/>
</dbReference>
<dbReference type="SUPFAM" id="SSF53383">
    <property type="entry name" value="PLP-dependent transferases"/>
    <property type="match status" value="1"/>
</dbReference>
<comment type="similarity">
    <text evidence="2 7">Belongs to the group II decarboxylase family.</text>
</comment>
<evidence type="ECO:0000256" key="6">
    <source>
        <dbReference type="PIRSR" id="PIRSR602129-50"/>
    </source>
</evidence>
<feature type="modified residue" description="N6-(pyridoxal phosphate)lysine" evidence="6">
    <location>
        <position position="296"/>
    </location>
</feature>
<dbReference type="Proteomes" id="UP000269015">
    <property type="component" value="Chromosome"/>
</dbReference>
<name>A0AAD1DWT7_CHRID</name>
<dbReference type="RefSeq" id="WP_123861762.1">
    <property type="nucleotide sequence ID" value="NZ_CP033930.1"/>
</dbReference>
<evidence type="ECO:0000256" key="2">
    <source>
        <dbReference type="ARBA" id="ARBA00009533"/>
    </source>
</evidence>
<evidence type="ECO:0000256" key="1">
    <source>
        <dbReference type="ARBA" id="ARBA00001933"/>
    </source>
</evidence>
<dbReference type="AlphaFoldDB" id="A0AAD1DWT7"/>
<proteinExistence type="inferred from homology"/>
<evidence type="ECO:0000313" key="9">
    <source>
        <dbReference type="Proteomes" id="UP000269015"/>
    </source>
</evidence>
<keyword evidence="4 6" id="KW-0663">Pyridoxal phosphate</keyword>
<dbReference type="Pfam" id="PF00282">
    <property type="entry name" value="Pyridoxal_deC"/>
    <property type="match status" value="1"/>
</dbReference>
<dbReference type="Gene3D" id="3.40.640.10">
    <property type="entry name" value="Type I PLP-dependent aspartate aminotransferase-like (Major domain)"/>
    <property type="match status" value="1"/>
</dbReference>
<sequence>MNEHLKSDWSQIETLLNSIKQQGVDYLNSITEKPTSVPTIPVWEKQGLPESGYGTEETLKIFNQRFEPIIVGSSGPRYLGFVTGGTTPASIAGDWLTTIYDQNTQTTKGQGDISANIELETIHLIVELLGLPDSFLGGFVTGATMSNFTCLAVARQWLGKEQGRDIAKEGMPGTMKILSATPHSSSVKSLSLLGLGSNTIVKVKTAAGNRESIDMADLEHQIMSLKGEPFILISSGGTVNTVDFDDFKEIKRLKDTHNFWWHIDAAFGGFAACSDSYKHLLEGWEYADSITVDCHKWLNVPYESAIFLIKEQYHILQVETFQNSNAPYLGDPLEDFGYLNFLPENSRRLKALPAWFSIMAYGKNGYQYIIENNISLAKQLGQWLEDSDSFKLLAPVRLNTVCFTLQDDEMQDEVGRFLENLNNTGKVFMTPTSYNGRKGIRAAFVNWMTNENDIQLIFDTMNEVFNAIK</sequence>
<evidence type="ECO:0000256" key="3">
    <source>
        <dbReference type="ARBA" id="ARBA00022793"/>
    </source>
</evidence>
<dbReference type="PANTHER" id="PTHR11999">
    <property type="entry name" value="GROUP II PYRIDOXAL-5-PHOSPHATE DECARBOXYLASE"/>
    <property type="match status" value="1"/>
</dbReference>
<organism evidence="8 9">
    <name type="scientific">Chryseobacterium indologenes</name>
    <name type="common">Flavobacterium indologenes</name>
    <dbReference type="NCBI Taxonomy" id="253"/>
    <lineage>
        <taxon>Bacteria</taxon>
        <taxon>Pseudomonadati</taxon>
        <taxon>Bacteroidota</taxon>
        <taxon>Flavobacteriia</taxon>
        <taxon>Flavobacteriales</taxon>
        <taxon>Weeksellaceae</taxon>
        <taxon>Chryseobacterium group</taxon>
        <taxon>Chryseobacterium</taxon>
    </lineage>
</organism>
<dbReference type="EMBL" id="CP033930">
    <property type="protein sequence ID" value="AZB18627.1"/>
    <property type="molecule type" value="Genomic_DNA"/>
</dbReference>
<keyword evidence="3" id="KW-0210">Decarboxylase</keyword>
<dbReference type="PANTHER" id="PTHR11999:SF70">
    <property type="entry name" value="MIP05841P"/>
    <property type="match status" value="1"/>
</dbReference>
<dbReference type="PRINTS" id="PR00800">
    <property type="entry name" value="YHDCRBOXLASE"/>
</dbReference>
<evidence type="ECO:0000256" key="4">
    <source>
        <dbReference type="ARBA" id="ARBA00022898"/>
    </source>
</evidence>
<keyword evidence="5 7" id="KW-0456">Lyase</keyword>
<dbReference type="GO" id="GO:0030170">
    <property type="term" value="F:pyridoxal phosphate binding"/>
    <property type="evidence" value="ECO:0007669"/>
    <property type="project" value="InterPro"/>
</dbReference>
<dbReference type="GO" id="GO:0008483">
    <property type="term" value="F:transaminase activity"/>
    <property type="evidence" value="ECO:0007669"/>
    <property type="project" value="UniProtKB-KW"/>
</dbReference>
<keyword evidence="8" id="KW-0032">Aminotransferase</keyword>
<accession>A0AAD1DWT7</accession>
<dbReference type="GO" id="GO:0006520">
    <property type="term" value="P:amino acid metabolic process"/>
    <property type="evidence" value="ECO:0007669"/>
    <property type="project" value="InterPro"/>
</dbReference>
<dbReference type="GO" id="GO:0019752">
    <property type="term" value="P:carboxylic acid metabolic process"/>
    <property type="evidence" value="ECO:0007669"/>
    <property type="project" value="InterPro"/>
</dbReference>
<evidence type="ECO:0000256" key="5">
    <source>
        <dbReference type="ARBA" id="ARBA00023239"/>
    </source>
</evidence>
<keyword evidence="8" id="KW-0808">Transferase</keyword>
<gene>
    <name evidence="8" type="ORF">EG352_12975</name>
</gene>
<reference evidence="8 9" key="1">
    <citation type="submission" date="2018-11" db="EMBL/GenBank/DDBJ databases">
        <title>Proposal to divide the Flavobacteriaceae and reorganize its genera based on Amino Acid Identity values calculated from whole genome sequences.</title>
        <authorList>
            <person name="Nicholson A.C."/>
            <person name="Gulvik C.A."/>
            <person name="Whitney A.M."/>
            <person name="Humrighouse B.W."/>
            <person name="Bell M."/>
            <person name="Holmes B."/>
            <person name="Steigerwalt A.G."/>
            <person name="Villarma A."/>
            <person name="Sheth M."/>
            <person name="Batra D."/>
            <person name="Pryor J."/>
            <person name="Bernardet J.-F."/>
            <person name="Hugo C."/>
            <person name="Kampfer P."/>
            <person name="Newman J."/>
            <person name="McQuiston J.R."/>
        </authorList>
    </citation>
    <scope>NUCLEOTIDE SEQUENCE [LARGE SCALE GENOMIC DNA]</scope>
    <source>
        <strain evidence="8 9">H5559</strain>
    </source>
</reference>
<dbReference type="InterPro" id="IPR002129">
    <property type="entry name" value="PyrdxlP-dep_de-COase"/>
</dbReference>
<dbReference type="InterPro" id="IPR015421">
    <property type="entry name" value="PyrdxlP-dep_Trfase_major"/>
</dbReference>